<dbReference type="EMBL" id="FWEV01000169">
    <property type="protein sequence ID" value="SLM30879.1"/>
    <property type="molecule type" value="Genomic_DNA"/>
</dbReference>
<proteinExistence type="predicted"/>
<accession>A0A1W1HEG4</accession>
<protein>
    <submittedName>
        <fullName evidence="1">Uncharacterized protein</fullName>
    </submittedName>
</protein>
<gene>
    <name evidence="1" type="ORF">MTBBW1_2500028</name>
</gene>
<keyword evidence="2" id="KW-1185">Reference proteome</keyword>
<dbReference type="Proteomes" id="UP000191931">
    <property type="component" value="Unassembled WGS sequence"/>
</dbReference>
<evidence type="ECO:0000313" key="2">
    <source>
        <dbReference type="Proteomes" id="UP000191931"/>
    </source>
</evidence>
<reference evidence="1 2" key="1">
    <citation type="submission" date="2017-03" db="EMBL/GenBank/DDBJ databases">
        <authorList>
            <person name="Afonso C.L."/>
            <person name="Miller P.J."/>
            <person name="Scott M.A."/>
            <person name="Spackman E."/>
            <person name="Goraichik I."/>
            <person name="Dimitrov K.M."/>
            <person name="Suarez D.L."/>
            <person name="Swayne D.E."/>
        </authorList>
    </citation>
    <scope>NUCLEOTIDE SEQUENCE [LARGE SCALE GENOMIC DNA]</scope>
    <source>
        <strain evidence="1">PRJEB14757</strain>
    </source>
</reference>
<sequence>MIGGSILEWIYFVYSENTPTIFMIGGGRTPAMSVYIDINLEREYRESIN</sequence>
<organism evidence="1 2">
    <name type="scientific">Desulfamplus magnetovallimortis</name>
    <dbReference type="NCBI Taxonomy" id="1246637"/>
    <lineage>
        <taxon>Bacteria</taxon>
        <taxon>Pseudomonadati</taxon>
        <taxon>Thermodesulfobacteriota</taxon>
        <taxon>Desulfobacteria</taxon>
        <taxon>Desulfobacterales</taxon>
        <taxon>Desulfobacteraceae</taxon>
        <taxon>Desulfamplus</taxon>
    </lineage>
</organism>
<evidence type="ECO:0000313" key="1">
    <source>
        <dbReference type="EMBL" id="SLM30879.1"/>
    </source>
</evidence>
<dbReference type="AlphaFoldDB" id="A0A1W1HEG4"/>
<name>A0A1W1HEG4_9BACT</name>